<organism evidence="6 7">
    <name type="scientific">Acrasis kona</name>
    <dbReference type="NCBI Taxonomy" id="1008807"/>
    <lineage>
        <taxon>Eukaryota</taxon>
        <taxon>Discoba</taxon>
        <taxon>Heterolobosea</taxon>
        <taxon>Tetramitia</taxon>
        <taxon>Eutetramitia</taxon>
        <taxon>Acrasidae</taxon>
        <taxon>Acrasis</taxon>
    </lineage>
</organism>
<dbReference type="InterPro" id="IPR012677">
    <property type="entry name" value="Nucleotide-bd_a/b_plait_sf"/>
</dbReference>
<dbReference type="SMART" id="SM00361">
    <property type="entry name" value="RRM_1"/>
    <property type="match status" value="2"/>
</dbReference>
<evidence type="ECO:0000256" key="4">
    <source>
        <dbReference type="SAM" id="MobiDB-lite"/>
    </source>
</evidence>
<dbReference type="InterPro" id="IPR050825">
    <property type="entry name" value="RBM42_RBP45_47-like"/>
</dbReference>
<dbReference type="SMART" id="SM00360">
    <property type="entry name" value="RRM"/>
    <property type="match status" value="3"/>
</dbReference>
<proteinExistence type="predicted"/>
<dbReference type="AlphaFoldDB" id="A0AAW2Z0Q3"/>
<name>A0AAW2Z0Q3_9EUKA</name>
<dbReference type="FunFam" id="3.30.70.330:FF:000159">
    <property type="entry name" value="tRNA selenocysteine 1-associated protein 1"/>
    <property type="match status" value="1"/>
</dbReference>
<dbReference type="InterPro" id="IPR003954">
    <property type="entry name" value="RRM_euk-type"/>
</dbReference>
<dbReference type="SUPFAM" id="SSF54928">
    <property type="entry name" value="RNA-binding domain, RBD"/>
    <property type="match status" value="2"/>
</dbReference>
<protein>
    <submittedName>
        <fullName evidence="6">Polyadenylate-binding protein</fullName>
    </submittedName>
</protein>
<evidence type="ECO:0000259" key="5">
    <source>
        <dbReference type="PROSITE" id="PS50102"/>
    </source>
</evidence>
<feature type="domain" description="RRM" evidence="5">
    <location>
        <begin position="8"/>
        <end position="91"/>
    </location>
</feature>
<dbReference type="GO" id="GO:0003729">
    <property type="term" value="F:mRNA binding"/>
    <property type="evidence" value="ECO:0007669"/>
    <property type="project" value="InterPro"/>
</dbReference>
<feature type="domain" description="RRM" evidence="5">
    <location>
        <begin position="107"/>
        <end position="186"/>
    </location>
</feature>
<dbReference type="Proteomes" id="UP001431209">
    <property type="component" value="Unassembled WGS sequence"/>
</dbReference>
<keyword evidence="2 3" id="KW-0694">RNA-binding</keyword>
<sequence>MSKDSELKTLWMGDLEHFMDEESVRSVYGHDVQPHIAQIKIIRDRNTGQPAGYGFVEFNSHDVAKSVLTNYTGRNIPNFPGKVYRLNWATFGTQGGRQQDAGNAQGHQVFVGDLAPDVTDQMLYSTFVKHYPSARSAKVVMDPGSGQTRGYGFVRFDNEHDMRRALQEMQGVFVGSRPIKVSHVTRKNQTGGSSSPPPMSTASYNMNLYAQSTGPPPSNRSGAANNAQLDPNGTVLYVGNLNQDECTEQYLRDLFQPYGQITIVKIPSNNKHCGFVHFVNRGDAERALNDLNGTYLLGNQIRVSWGRQQLRTQTGQPQQPQQTVNTTTAPQPAQAVNPLVQQQTQLMQLQWYMYYQKLQEQQLEMARLADIEKRRFTQPFDVNKANQNYIEARQDYLGFNVKDYL</sequence>
<evidence type="ECO:0000256" key="3">
    <source>
        <dbReference type="PROSITE-ProRule" id="PRU00176"/>
    </source>
</evidence>
<keyword evidence="1" id="KW-0677">Repeat</keyword>
<evidence type="ECO:0000313" key="7">
    <source>
        <dbReference type="Proteomes" id="UP001431209"/>
    </source>
</evidence>
<dbReference type="Pfam" id="PF00076">
    <property type="entry name" value="RRM_1"/>
    <property type="match status" value="3"/>
</dbReference>
<reference evidence="6 7" key="1">
    <citation type="submission" date="2024-03" db="EMBL/GenBank/DDBJ databases">
        <title>The Acrasis kona genome and developmental transcriptomes reveal deep origins of eukaryotic multicellular pathways.</title>
        <authorList>
            <person name="Sheikh S."/>
            <person name="Fu C.-J."/>
            <person name="Brown M.W."/>
            <person name="Baldauf S.L."/>
        </authorList>
    </citation>
    <scope>NUCLEOTIDE SEQUENCE [LARGE SCALE GENOMIC DNA]</scope>
    <source>
        <strain evidence="6 7">ATCC MYA-3509</strain>
    </source>
</reference>
<evidence type="ECO:0000256" key="2">
    <source>
        <dbReference type="ARBA" id="ARBA00022884"/>
    </source>
</evidence>
<keyword evidence="7" id="KW-1185">Reference proteome</keyword>
<gene>
    <name evidence="6" type="ORF">AKO1_013363</name>
</gene>
<evidence type="ECO:0000313" key="6">
    <source>
        <dbReference type="EMBL" id="KAL0482182.1"/>
    </source>
</evidence>
<dbReference type="EMBL" id="JAOPGA020000821">
    <property type="protein sequence ID" value="KAL0482182.1"/>
    <property type="molecule type" value="Genomic_DNA"/>
</dbReference>
<feature type="domain" description="RRM" evidence="5">
    <location>
        <begin position="234"/>
        <end position="308"/>
    </location>
</feature>
<feature type="compositionally biased region" description="Polar residues" evidence="4">
    <location>
        <begin position="200"/>
        <end position="228"/>
    </location>
</feature>
<dbReference type="CDD" id="cd12344">
    <property type="entry name" value="RRM1_SECp43_like"/>
    <property type="match status" value="1"/>
</dbReference>
<dbReference type="Gene3D" id="3.30.70.330">
    <property type="match status" value="3"/>
</dbReference>
<comment type="caution">
    <text evidence="6">The sequence shown here is derived from an EMBL/GenBank/DDBJ whole genome shotgun (WGS) entry which is preliminary data.</text>
</comment>
<dbReference type="InterPro" id="IPR000504">
    <property type="entry name" value="RRM_dom"/>
</dbReference>
<dbReference type="PANTHER" id="PTHR47640:SF10">
    <property type="entry name" value="TRNA SELENOCYSTEINE 1-ASSOCIATED PROTEIN 1-RELATED"/>
    <property type="match status" value="1"/>
</dbReference>
<accession>A0AAW2Z0Q3</accession>
<dbReference type="PANTHER" id="PTHR47640">
    <property type="entry name" value="TRNA SELENOCYSTEINE 1-ASSOCIATED PROTEIN 1-RELATED-RELATED"/>
    <property type="match status" value="1"/>
</dbReference>
<evidence type="ECO:0000256" key="1">
    <source>
        <dbReference type="ARBA" id="ARBA00022737"/>
    </source>
</evidence>
<dbReference type="GO" id="GO:0005829">
    <property type="term" value="C:cytosol"/>
    <property type="evidence" value="ECO:0007669"/>
    <property type="project" value="TreeGrafter"/>
</dbReference>
<feature type="region of interest" description="Disordered" evidence="4">
    <location>
        <begin position="183"/>
        <end position="228"/>
    </location>
</feature>
<feature type="region of interest" description="Disordered" evidence="4">
    <location>
        <begin position="309"/>
        <end position="330"/>
    </location>
</feature>
<dbReference type="CDD" id="cd12345">
    <property type="entry name" value="RRM2_SECp43_like"/>
    <property type="match status" value="1"/>
</dbReference>
<dbReference type="PROSITE" id="PS50102">
    <property type="entry name" value="RRM"/>
    <property type="match status" value="3"/>
</dbReference>
<dbReference type="InterPro" id="IPR035979">
    <property type="entry name" value="RBD_domain_sf"/>
</dbReference>